<evidence type="ECO:0000313" key="4">
    <source>
        <dbReference type="Proteomes" id="UP000324897"/>
    </source>
</evidence>
<dbReference type="InterPro" id="IPR052733">
    <property type="entry name" value="Chloroplast_QOR"/>
</dbReference>
<sequence>MRAVHRVESLFVDDLISRLVNSVVHANQPVRQRPTWQEWWLLLVRESMDSSLEISRSHAGHIEHSVSLSQHGGGLAGYAVSSAKLRVKRPPGVSTANGAELPTAHAPKERAESADHRGIQRRGALAVQLAKLAGFHVTATCGAQNMELVRNLGADEVLDYKTSEGASLRSPSGKKYDAVVHCTGSAFKAVLASKAGKAVLEIHRQIFQYLNASTQT</sequence>
<dbReference type="SUPFAM" id="SSF51735">
    <property type="entry name" value="NAD(P)-binding Rossmann-fold domains"/>
    <property type="match status" value="1"/>
</dbReference>
<dbReference type="EMBL" id="RWGY01000031">
    <property type="protein sequence ID" value="TVU13827.1"/>
    <property type="molecule type" value="Genomic_DNA"/>
</dbReference>
<dbReference type="InterPro" id="IPR036291">
    <property type="entry name" value="NAD(P)-bd_dom_sf"/>
</dbReference>
<dbReference type="Proteomes" id="UP000324897">
    <property type="component" value="Unassembled WGS sequence"/>
</dbReference>
<dbReference type="OrthoDB" id="48317at2759"/>
<name>A0A5J9TRI3_9POAL</name>
<feature type="non-terminal residue" evidence="3">
    <location>
        <position position="1"/>
    </location>
</feature>
<dbReference type="Gene3D" id="3.40.50.720">
    <property type="entry name" value="NAD(P)-binding Rossmann-like Domain"/>
    <property type="match status" value="1"/>
</dbReference>
<organism evidence="3 4">
    <name type="scientific">Eragrostis curvula</name>
    <name type="common">weeping love grass</name>
    <dbReference type="NCBI Taxonomy" id="38414"/>
    <lineage>
        <taxon>Eukaryota</taxon>
        <taxon>Viridiplantae</taxon>
        <taxon>Streptophyta</taxon>
        <taxon>Embryophyta</taxon>
        <taxon>Tracheophyta</taxon>
        <taxon>Spermatophyta</taxon>
        <taxon>Magnoliopsida</taxon>
        <taxon>Liliopsida</taxon>
        <taxon>Poales</taxon>
        <taxon>Poaceae</taxon>
        <taxon>PACMAD clade</taxon>
        <taxon>Chloridoideae</taxon>
        <taxon>Eragrostideae</taxon>
        <taxon>Eragrostidinae</taxon>
        <taxon>Eragrostis</taxon>
    </lineage>
</organism>
<keyword evidence="4" id="KW-1185">Reference proteome</keyword>
<evidence type="ECO:0000313" key="3">
    <source>
        <dbReference type="EMBL" id="TVU13827.1"/>
    </source>
</evidence>
<dbReference type="InterPro" id="IPR013149">
    <property type="entry name" value="ADH-like_C"/>
</dbReference>
<reference evidence="3 4" key="1">
    <citation type="journal article" date="2019" name="Sci. Rep.">
        <title>A high-quality genome of Eragrostis curvula grass provides insights into Poaceae evolution and supports new strategies to enhance forage quality.</title>
        <authorList>
            <person name="Carballo J."/>
            <person name="Santos B.A.C.M."/>
            <person name="Zappacosta D."/>
            <person name="Garbus I."/>
            <person name="Selva J.P."/>
            <person name="Gallo C.A."/>
            <person name="Diaz A."/>
            <person name="Albertini E."/>
            <person name="Caccamo M."/>
            <person name="Echenique V."/>
        </authorList>
    </citation>
    <scope>NUCLEOTIDE SEQUENCE [LARGE SCALE GENOMIC DNA]</scope>
    <source>
        <strain evidence="4">cv. Victoria</strain>
        <tissue evidence="3">Leaf</tissue>
    </source>
</reference>
<evidence type="ECO:0000259" key="2">
    <source>
        <dbReference type="Pfam" id="PF00107"/>
    </source>
</evidence>
<evidence type="ECO:0000256" key="1">
    <source>
        <dbReference type="SAM" id="MobiDB-lite"/>
    </source>
</evidence>
<dbReference type="Pfam" id="PF00107">
    <property type="entry name" value="ADH_zinc_N"/>
    <property type="match status" value="1"/>
</dbReference>
<gene>
    <name evidence="3" type="ORF">EJB05_37258</name>
</gene>
<comment type="caution">
    <text evidence="3">The sequence shown here is derived from an EMBL/GenBank/DDBJ whole genome shotgun (WGS) entry which is preliminary data.</text>
</comment>
<dbReference type="Gramene" id="TVU13827">
    <property type="protein sequence ID" value="TVU13827"/>
    <property type="gene ID" value="EJB05_37258"/>
</dbReference>
<proteinExistence type="predicted"/>
<feature type="compositionally biased region" description="Basic and acidic residues" evidence="1">
    <location>
        <begin position="106"/>
        <end position="117"/>
    </location>
</feature>
<dbReference type="PANTHER" id="PTHR44013">
    <property type="entry name" value="ZINC-TYPE ALCOHOL DEHYDROGENASE-LIKE PROTEIN C16A3.02C"/>
    <property type="match status" value="1"/>
</dbReference>
<accession>A0A5J9TRI3</accession>
<dbReference type="AlphaFoldDB" id="A0A5J9TRI3"/>
<dbReference type="PANTHER" id="PTHR44013:SF1">
    <property type="entry name" value="ZINC-TYPE ALCOHOL DEHYDROGENASE-LIKE PROTEIN C16A3.02C"/>
    <property type="match status" value="1"/>
</dbReference>
<feature type="region of interest" description="Disordered" evidence="1">
    <location>
        <begin position="89"/>
        <end position="117"/>
    </location>
</feature>
<protein>
    <recommendedName>
        <fullName evidence="2">Alcohol dehydrogenase-like C-terminal domain-containing protein</fullName>
    </recommendedName>
</protein>
<feature type="domain" description="Alcohol dehydrogenase-like C-terminal" evidence="2">
    <location>
        <begin position="123"/>
        <end position="192"/>
    </location>
</feature>